<keyword evidence="4" id="KW-1185">Reference proteome</keyword>
<organism evidence="3 4">
    <name type="scientific">Malassezia cuniculi</name>
    <dbReference type="NCBI Taxonomy" id="948313"/>
    <lineage>
        <taxon>Eukaryota</taxon>
        <taxon>Fungi</taxon>
        <taxon>Dikarya</taxon>
        <taxon>Basidiomycota</taxon>
        <taxon>Ustilaginomycotina</taxon>
        <taxon>Malasseziomycetes</taxon>
        <taxon>Malasseziales</taxon>
        <taxon>Malasseziaceae</taxon>
        <taxon>Malassezia</taxon>
    </lineage>
</organism>
<evidence type="ECO:0000256" key="2">
    <source>
        <dbReference type="SAM" id="MobiDB-lite"/>
    </source>
</evidence>
<gene>
    <name evidence="3" type="ORF">MCUN1_003623</name>
</gene>
<dbReference type="EMBL" id="CP119881">
    <property type="protein sequence ID" value="WFD36736.1"/>
    <property type="molecule type" value="Genomic_DNA"/>
</dbReference>
<evidence type="ECO:0000256" key="1">
    <source>
        <dbReference type="SAM" id="Coils"/>
    </source>
</evidence>
<reference evidence="3" key="1">
    <citation type="submission" date="2023-03" db="EMBL/GenBank/DDBJ databases">
        <title>Mating type loci evolution in Malassezia.</title>
        <authorList>
            <person name="Coelho M.A."/>
        </authorList>
    </citation>
    <scope>NUCLEOTIDE SEQUENCE</scope>
    <source>
        <strain evidence="3">CBS 11721</strain>
    </source>
</reference>
<feature type="compositionally biased region" description="Basic and acidic residues" evidence="2">
    <location>
        <begin position="262"/>
        <end position="281"/>
    </location>
</feature>
<name>A0AAF0JDA9_9BASI</name>
<evidence type="ECO:0000313" key="4">
    <source>
        <dbReference type="Proteomes" id="UP001219933"/>
    </source>
</evidence>
<keyword evidence="1" id="KW-0175">Coiled coil</keyword>
<feature type="coiled-coil region" evidence="1">
    <location>
        <begin position="134"/>
        <end position="168"/>
    </location>
</feature>
<protein>
    <submittedName>
        <fullName evidence="3">Uncharacterized protein</fullName>
    </submittedName>
</protein>
<proteinExistence type="predicted"/>
<dbReference type="Proteomes" id="UP001219933">
    <property type="component" value="Chromosome 5"/>
</dbReference>
<dbReference type="AlphaFoldDB" id="A0AAF0JDA9"/>
<sequence length="281" mass="31496">MCPLCKAKTDASSVTPLWPNDASDFNLYVARHISEGDQVLHAACEFVFAMQSYVMAAHGVRAAALSRSRSELERVLDMVVPETAAAELRSGMDHLQRVIAHAEESCRALAGMHAEAREKSRMLDEARASVDTKIQSIDRRAASVEKHMQQLKHKHKQVLSAHEKLKEREAQLAEREAAVDSEIAQINARTQDAINTAKAASMEEIRRAALREAAAAEREKLAGVRAREAEERAADANAALADIRLKNQRMADQMRELQAALRTEKDKRRSERREHSERHEH</sequence>
<evidence type="ECO:0000313" key="3">
    <source>
        <dbReference type="EMBL" id="WFD36736.1"/>
    </source>
</evidence>
<feature type="region of interest" description="Disordered" evidence="2">
    <location>
        <begin position="254"/>
        <end position="281"/>
    </location>
</feature>
<accession>A0AAF0JDA9</accession>